<evidence type="ECO:0000313" key="3">
    <source>
        <dbReference type="Proteomes" id="UP000028700"/>
    </source>
</evidence>
<dbReference type="EMBL" id="BBJM01000014">
    <property type="protein sequence ID" value="GAK47868.1"/>
    <property type="molecule type" value="Genomic_DNA"/>
</dbReference>
<comment type="caution">
    <text evidence="2">The sequence shown here is derived from an EMBL/GenBank/DDBJ whole genome shotgun (WGS) entry which is preliminary data.</text>
</comment>
<dbReference type="Proteomes" id="UP000028700">
    <property type="component" value="Unassembled WGS sequence"/>
</dbReference>
<evidence type="ECO:0008006" key="4">
    <source>
        <dbReference type="Google" id="ProtNLM"/>
    </source>
</evidence>
<reference evidence="2" key="1">
    <citation type="journal article" date="2014" name="Genome Announc.">
        <title>Draft Genome Sequence of Lactobacillus oryzae Strain SG293T.</title>
        <authorList>
            <person name="Tanizawa Y."/>
            <person name="Fujisawa T."/>
            <person name="Mochizuki T."/>
            <person name="Kaminuma E."/>
            <person name="Nakamura Y."/>
            <person name="Tohno M."/>
        </authorList>
    </citation>
    <scope>NUCLEOTIDE SEQUENCE [LARGE SCALE GENOMIC DNA]</scope>
    <source>
        <strain evidence="2">SG293</strain>
    </source>
</reference>
<feature type="transmembrane region" description="Helical" evidence="1">
    <location>
        <begin position="41"/>
        <end position="60"/>
    </location>
</feature>
<dbReference type="Pfam" id="PF17255">
    <property type="entry name" value="EbsA"/>
    <property type="match status" value="1"/>
</dbReference>
<evidence type="ECO:0000256" key="1">
    <source>
        <dbReference type="SAM" id="Phobius"/>
    </source>
</evidence>
<feature type="transmembrane region" description="Helical" evidence="1">
    <location>
        <begin position="12"/>
        <end position="35"/>
    </location>
</feature>
<dbReference type="RefSeq" id="WP_034527676.1">
    <property type="nucleotide sequence ID" value="NZ_BBJM01000014.1"/>
</dbReference>
<keyword evidence="1" id="KW-0812">Transmembrane</keyword>
<dbReference type="STRING" id="1291743.LOSG293_140070"/>
<keyword evidence="1" id="KW-1133">Transmembrane helix</keyword>
<proteinExistence type="predicted"/>
<organism evidence="2 3">
    <name type="scientific">Secundilactobacillus oryzae JCM 18671</name>
    <dbReference type="NCBI Taxonomy" id="1291743"/>
    <lineage>
        <taxon>Bacteria</taxon>
        <taxon>Bacillati</taxon>
        <taxon>Bacillota</taxon>
        <taxon>Bacilli</taxon>
        <taxon>Lactobacillales</taxon>
        <taxon>Lactobacillaceae</taxon>
        <taxon>Secundilactobacillus</taxon>
    </lineage>
</organism>
<evidence type="ECO:0000313" key="2">
    <source>
        <dbReference type="EMBL" id="GAK47868.1"/>
    </source>
</evidence>
<gene>
    <name evidence="2" type="ORF">LOSG293_140070</name>
</gene>
<protein>
    <recommendedName>
        <fullName evidence="4">Pore-forming protein</fullName>
    </recommendedName>
</protein>
<keyword evidence="3" id="KW-1185">Reference proteome</keyword>
<dbReference type="OrthoDB" id="2249688at2"/>
<dbReference type="eggNOG" id="ENOG502ZPAS">
    <property type="taxonomic scope" value="Bacteria"/>
</dbReference>
<keyword evidence="1" id="KW-0472">Membrane</keyword>
<dbReference type="AlphaFoldDB" id="A0A081BIK0"/>
<sequence length="127" mass="14846">MLTQERRFLYQPSPLVSIINWSWTFMIFLAGVVVWLEITHFQWITFAFFVVFALISWIEIHYRHMVIKDHTLIIKKVINRGGAQIPLDGISTVTTSKYRIGFVANGKIYNFIMPRNSVIELQAIISK</sequence>
<accession>A0A081BIK0</accession>
<name>A0A081BIK0_9LACO</name>
<dbReference type="InterPro" id="IPR020215">
    <property type="entry name" value="EbsA-like"/>
</dbReference>